<keyword evidence="1 5" id="KW-0436">Ligase</keyword>
<dbReference type="SUPFAM" id="SSF56801">
    <property type="entry name" value="Acetyl-CoA synthetase-like"/>
    <property type="match status" value="1"/>
</dbReference>
<dbReference type="Proteomes" id="UP000237271">
    <property type="component" value="Unassembled WGS sequence"/>
</dbReference>
<keyword evidence="6" id="KW-1185">Reference proteome</keyword>
<protein>
    <submittedName>
        <fullName evidence="5">Long-chain-fatty-acid-CoA ligase</fullName>
    </submittedName>
</protein>
<gene>
    <name evidence="5" type="ORF">PHPALM_579</name>
</gene>
<dbReference type="OrthoDB" id="3633556at2759"/>
<dbReference type="GO" id="GO:0005783">
    <property type="term" value="C:endoplasmic reticulum"/>
    <property type="evidence" value="ECO:0007669"/>
    <property type="project" value="TreeGrafter"/>
</dbReference>
<dbReference type="InterPro" id="IPR042099">
    <property type="entry name" value="ANL_N_sf"/>
</dbReference>
<dbReference type="EMBL" id="NCKW01000080">
    <property type="protein sequence ID" value="POM81445.1"/>
    <property type="molecule type" value="Genomic_DNA"/>
</dbReference>
<evidence type="ECO:0000259" key="4">
    <source>
        <dbReference type="Pfam" id="PF00501"/>
    </source>
</evidence>
<dbReference type="InterPro" id="IPR000873">
    <property type="entry name" value="AMP-dep_synth/lig_dom"/>
</dbReference>
<dbReference type="GO" id="GO:0004467">
    <property type="term" value="F:long-chain fatty acid-CoA ligase activity"/>
    <property type="evidence" value="ECO:0007669"/>
    <property type="project" value="TreeGrafter"/>
</dbReference>
<dbReference type="GO" id="GO:0016020">
    <property type="term" value="C:membrane"/>
    <property type="evidence" value="ECO:0007669"/>
    <property type="project" value="TreeGrafter"/>
</dbReference>
<sequence>MGRRWLGSSTASAEFATEDAEAREREKTFVCEHTAAMATKYTTWNIDEEVKIRMTESGAAARPAISAPQAFQNTLAKYGSANALQQTLKIRMTESGAAARPAISAPQAFQNTLAKFGSANALHFKKDGEWTSYSFQTYYDKCCQFAKGLLHVGLERYQGVSIIGFNSPEWAIADIGAIFAGGVAAGIYTTNNPKACEFIAKHSDSAVVVCDGVKQLEKFLAIQDNLPKLKALVMWNDVVPEGIQSKVPIYTFEDFLELGKDVK</sequence>
<reference evidence="5 6" key="1">
    <citation type="journal article" date="2017" name="Genome Biol. Evol.">
        <title>Phytophthora megakarya and P. palmivora, closely related causal agents of cacao black pod rot, underwent increases in genome sizes and gene numbers by different mechanisms.</title>
        <authorList>
            <person name="Ali S.S."/>
            <person name="Shao J."/>
            <person name="Lary D.J."/>
            <person name="Kronmiller B."/>
            <person name="Shen D."/>
            <person name="Strem M.D."/>
            <person name="Amoako-Attah I."/>
            <person name="Akrofi A.Y."/>
            <person name="Begoude B.A."/>
            <person name="Ten Hoopen G.M."/>
            <person name="Coulibaly K."/>
            <person name="Kebe B.I."/>
            <person name="Melnick R.L."/>
            <person name="Guiltinan M.J."/>
            <person name="Tyler B.M."/>
            <person name="Meinhardt L.W."/>
            <person name="Bailey B.A."/>
        </authorList>
    </citation>
    <scope>NUCLEOTIDE SEQUENCE [LARGE SCALE GENOMIC DNA]</scope>
    <source>
        <strain evidence="6">sbr112.9</strain>
    </source>
</reference>
<proteinExistence type="predicted"/>
<feature type="non-terminal residue" evidence="5">
    <location>
        <position position="263"/>
    </location>
</feature>
<dbReference type="Pfam" id="PF00501">
    <property type="entry name" value="AMP-binding"/>
    <property type="match status" value="1"/>
</dbReference>
<evidence type="ECO:0000256" key="3">
    <source>
        <dbReference type="ARBA" id="ARBA00023098"/>
    </source>
</evidence>
<organism evidence="5 6">
    <name type="scientific">Phytophthora palmivora</name>
    <dbReference type="NCBI Taxonomy" id="4796"/>
    <lineage>
        <taxon>Eukaryota</taxon>
        <taxon>Sar</taxon>
        <taxon>Stramenopiles</taxon>
        <taxon>Oomycota</taxon>
        <taxon>Peronosporomycetes</taxon>
        <taxon>Peronosporales</taxon>
        <taxon>Peronosporaceae</taxon>
        <taxon>Phytophthora</taxon>
    </lineage>
</organism>
<comment type="caution">
    <text evidence="5">The sequence shown here is derived from an EMBL/GenBank/DDBJ whole genome shotgun (WGS) entry which is preliminary data.</text>
</comment>
<feature type="domain" description="AMP-dependent synthetase/ligase" evidence="4">
    <location>
        <begin position="109"/>
        <end position="232"/>
    </location>
</feature>
<evidence type="ECO:0000313" key="5">
    <source>
        <dbReference type="EMBL" id="POM81445.1"/>
    </source>
</evidence>
<evidence type="ECO:0000256" key="2">
    <source>
        <dbReference type="ARBA" id="ARBA00022832"/>
    </source>
</evidence>
<dbReference type="PANTHER" id="PTHR43272">
    <property type="entry name" value="LONG-CHAIN-FATTY-ACID--COA LIGASE"/>
    <property type="match status" value="1"/>
</dbReference>
<dbReference type="AlphaFoldDB" id="A0A2P4YUF8"/>
<evidence type="ECO:0000313" key="6">
    <source>
        <dbReference type="Proteomes" id="UP000237271"/>
    </source>
</evidence>
<evidence type="ECO:0000256" key="1">
    <source>
        <dbReference type="ARBA" id="ARBA00022598"/>
    </source>
</evidence>
<dbReference type="Gene3D" id="3.40.50.12780">
    <property type="entry name" value="N-terminal domain of ligase-like"/>
    <property type="match status" value="1"/>
</dbReference>
<dbReference type="PANTHER" id="PTHR43272:SF32">
    <property type="entry name" value="AMP-DEPENDENT SYNTHETASE_LIGASE DOMAIN-CONTAINING PROTEIN"/>
    <property type="match status" value="1"/>
</dbReference>
<accession>A0A2P4YUF8</accession>
<keyword evidence="3" id="KW-0443">Lipid metabolism</keyword>
<name>A0A2P4YUF8_9STRA</name>
<keyword evidence="2" id="KW-0276">Fatty acid metabolism</keyword>